<dbReference type="SUPFAM" id="SSF88723">
    <property type="entry name" value="PIN domain-like"/>
    <property type="match status" value="1"/>
</dbReference>
<dbReference type="Gene3D" id="3.40.50.1010">
    <property type="entry name" value="5'-nuclease"/>
    <property type="match status" value="1"/>
</dbReference>
<gene>
    <name evidence="2" type="ORF">AVDCRST_MAG74-2233</name>
</gene>
<protein>
    <recommendedName>
        <fullName evidence="1">PIN domain-containing protein</fullName>
    </recommendedName>
</protein>
<dbReference type="InterPro" id="IPR002716">
    <property type="entry name" value="PIN_dom"/>
</dbReference>
<sequence>MKEAVEIVEDLLAQPQVKILLPTEKHWKIFSDLVIEGQTGGVMMMDAHLAALAIEHGATLATTDRDFVRFSKLKMTNPLLD</sequence>
<name>A0A6J4PCI5_9BACT</name>
<organism evidence="2">
    <name type="scientific">uncultured Pyrinomonadaceae bacterium</name>
    <dbReference type="NCBI Taxonomy" id="2283094"/>
    <lineage>
        <taxon>Bacteria</taxon>
        <taxon>Pseudomonadati</taxon>
        <taxon>Acidobacteriota</taxon>
        <taxon>Blastocatellia</taxon>
        <taxon>Blastocatellales</taxon>
        <taxon>Pyrinomonadaceae</taxon>
        <taxon>environmental samples</taxon>
    </lineage>
</organism>
<reference evidence="2" key="1">
    <citation type="submission" date="2020-02" db="EMBL/GenBank/DDBJ databases">
        <authorList>
            <person name="Meier V. D."/>
        </authorList>
    </citation>
    <scope>NUCLEOTIDE SEQUENCE</scope>
    <source>
        <strain evidence="2">AVDCRST_MAG74</strain>
    </source>
</reference>
<evidence type="ECO:0000313" key="2">
    <source>
        <dbReference type="EMBL" id="CAA9410240.1"/>
    </source>
</evidence>
<proteinExistence type="predicted"/>
<dbReference type="Pfam" id="PF01850">
    <property type="entry name" value="PIN"/>
    <property type="match status" value="1"/>
</dbReference>
<feature type="domain" description="PIN" evidence="1">
    <location>
        <begin position="3"/>
        <end position="72"/>
    </location>
</feature>
<accession>A0A6J4PCI5</accession>
<dbReference type="InterPro" id="IPR029060">
    <property type="entry name" value="PIN-like_dom_sf"/>
</dbReference>
<dbReference type="EMBL" id="CADCUR010000204">
    <property type="protein sequence ID" value="CAA9410240.1"/>
    <property type="molecule type" value="Genomic_DNA"/>
</dbReference>
<dbReference type="AlphaFoldDB" id="A0A6J4PCI5"/>
<evidence type="ECO:0000259" key="1">
    <source>
        <dbReference type="Pfam" id="PF01850"/>
    </source>
</evidence>